<keyword evidence="2" id="KW-1133">Transmembrane helix</keyword>
<gene>
    <name evidence="3" type="ORF">CELE_T07E3.2</name>
    <name evidence="3 5" type="ORF">T07E3.2</name>
</gene>
<evidence type="ECO:0000313" key="5">
    <source>
        <dbReference type="WormBase" id="T07E3.2"/>
    </source>
</evidence>
<dbReference type="IntAct" id="Q22313">
    <property type="interactions" value="1"/>
</dbReference>
<dbReference type="eggNOG" id="ENOG502TJ4B">
    <property type="taxonomic scope" value="Eukaryota"/>
</dbReference>
<dbReference type="Bgee" id="WBGene00020313">
    <property type="expression patterns" value="Expressed in material anatomical entity and 2 other cell types or tissues"/>
</dbReference>
<dbReference type="EMBL" id="BX284603">
    <property type="protein sequence ID" value="CCD72021.1"/>
    <property type="molecule type" value="Genomic_DNA"/>
</dbReference>
<dbReference type="GeneID" id="188232"/>
<evidence type="ECO:0000313" key="3">
    <source>
        <dbReference type="EMBL" id="CCD72021.1"/>
    </source>
</evidence>
<dbReference type="OrthoDB" id="10574210at2759"/>
<accession>Q22313</accession>
<dbReference type="PaxDb" id="6239-T07E3.2"/>
<protein>
    <submittedName>
        <fullName evidence="3">Uncharacterized protein</fullName>
    </submittedName>
</protein>
<dbReference type="PANTHER" id="PTHR37439:SF1">
    <property type="entry name" value="PROTEIN CBG18706"/>
    <property type="match status" value="1"/>
</dbReference>
<feature type="compositionally biased region" description="Basic and acidic residues" evidence="1">
    <location>
        <begin position="78"/>
        <end position="89"/>
    </location>
</feature>
<dbReference type="Proteomes" id="UP000001940">
    <property type="component" value="Chromosome III"/>
</dbReference>
<dbReference type="SMR" id="Q22313"/>
<dbReference type="MINT" id="Q22313"/>
<proteinExistence type="predicted"/>
<dbReference type="CTD" id="188232"/>
<dbReference type="PIR" id="C88492">
    <property type="entry name" value="C88492"/>
</dbReference>
<reference evidence="3 4" key="1">
    <citation type="journal article" date="1998" name="Science">
        <title>Genome sequence of the nematode C. elegans: a platform for investigating biology.</title>
        <authorList>
            <consortium name="The C. elegans sequencing consortium"/>
            <person name="Sulson J.E."/>
            <person name="Waterston R."/>
        </authorList>
    </citation>
    <scope>NUCLEOTIDE SEQUENCE [LARGE SCALE GENOMIC DNA]</scope>
    <source>
        <strain evidence="3 4">Bristol N2</strain>
    </source>
</reference>
<sequence>MNGDLFVIIFNFCIITFSVYLGIGCKKKKNKDLISTRKNKTPIGSPASTSEHEKIVIPTPPPAPPMVAREANDNETINDAKSDWGDLPA</sequence>
<keyword evidence="2" id="KW-0812">Transmembrane</keyword>
<dbReference type="RefSeq" id="NP_498504.1">
    <property type="nucleotide sequence ID" value="NM_066103.1"/>
</dbReference>
<feature type="region of interest" description="Disordered" evidence="1">
    <location>
        <begin position="34"/>
        <end position="89"/>
    </location>
</feature>
<dbReference type="FunCoup" id="Q22313">
    <property type="interactions" value="864"/>
</dbReference>
<dbReference type="OMA" id="NDAKSEW"/>
<dbReference type="PANTHER" id="PTHR37439">
    <property type="entry name" value="PROTEIN CBG25991-RELATED"/>
    <property type="match status" value="1"/>
</dbReference>
<organism evidence="3 4">
    <name type="scientific">Caenorhabditis elegans</name>
    <dbReference type="NCBI Taxonomy" id="6239"/>
    <lineage>
        <taxon>Eukaryota</taxon>
        <taxon>Metazoa</taxon>
        <taxon>Ecdysozoa</taxon>
        <taxon>Nematoda</taxon>
        <taxon>Chromadorea</taxon>
        <taxon>Rhabditida</taxon>
        <taxon>Rhabditina</taxon>
        <taxon>Rhabditomorpha</taxon>
        <taxon>Rhabditoidea</taxon>
        <taxon>Rhabditidae</taxon>
        <taxon>Peloderinae</taxon>
        <taxon>Caenorhabditis</taxon>
    </lineage>
</organism>
<feature type="transmembrane region" description="Helical" evidence="2">
    <location>
        <begin position="6"/>
        <end position="23"/>
    </location>
</feature>
<dbReference type="AlphaFoldDB" id="Q22313"/>
<keyword evidence="4" id="KW-1185">Reference proteome</keyword>
<evidence type="ECO:0000256" key="1">
    <source>
        <dbReference type="SAM" id="MobiDB-lite"/>
    </source>
</evidence>
<evidence type="ECO:0000313" key="4">
    <source>
        <dbReference type="Proteomes" id="UP000001940"/>
    </source>
</evidence>
<evidence type="ECO:0000256" key="2">
    <source>
        <dbReference type="SAM" id="Phobius"/>
    </source>
</evidence>
<dbReference type="UCSC" id="T07E3.2">
    <property type="organism name" value="c. elegans"/>
</dbReference>
<name>Q22313_CAEEL</name>
<dbReference type="HOGENOM" id="CLU_188602_0_0_1"/>
<dbReference type="WormBase" id="T07E3.2">
    <property type="protein sequence ID" value="CE01383"/>
    <property type="gene ID" value="WBGene00020313"/>
</dbReference>
<dbReference type="AGR" id="WB:WBGene00020313"/>
<dbReference type="KEGG" id="cel:CELE_T07E3.2"/>
<keyword evidence="2" id="KW-0472">Membrane</keyword>
<dbReference type="InParanoid" id="Q22313"/>